<evidence type="ECO:0000313" key="1">
    <source>
        <dbReference type="EMBL" id="RKF05315.1"/>
    </source>
</evidence>
<dbReference type="EMBL" id="RAQM01000006">
    <property type="protein sequence ID" value="RKF05315.1"/>
    <property type="molecule type" value="Genomic_DNA"/>
</dbReference>
<keyword evidence="2" id="KW-1185">Reference proteome</keyword>
<proteinExistence type="predicted"/>
<reference evidence="1 2" key="1">
    <citation type="submission" date="2018-09" db="EMBL/GenBank/DDBJ databases">
        <title>Genomic Encyclopedia of Archaeal and Bacterial Type Strains, Phase II (KMG-II): from individual species to whole genera.</title>
        <authorList>
            <person name="Goeker M."/>
        </authorList>
    </citation>
    <scope>NUCLEOTIDE SEQUENCE [LARGE SCALE GENOMIC DNA]</scope>
    <source>
        <strain evidence="1 2">DSM 16505</strain>
    </source>
</reference>
<evidence type="ECO:0000313" key="2">
    <source>
        <dbReference type="Proteomes" id="UP000285780"/>
    </source>
</evidence>
<accession>A0A420E5A3</accession>
<name>A0A420E5A3_9FLAO</name>
<sequence>MNGITKIYDNNIGVSFYWEENDSNLVQLIFRDVGFHLTEPEIELFLDKVTDSKLQRNCGTCERGKDCRSILLQTPSNKVSMAVSAIELWQIDDLLKGTLFQIRMNNYLNDICKN</sequence>
<gene>
    <name evidence="1" type="ORF">C8N26_0719</name>
</gene>
<dbReference type="AlphaFoldDB" id="A0A420E5A3"/>
<organism evidence="1 2">
    <name type="scientific">Tenacibaculum lutimaris</name>
    <dbReference type="NCBI Taxonomy" id="285258"/>
    <lineage>
        <taxon>Bacteria</taxon>
        <taxon>Pseudomonadati</taxon>
        <taxon>Bacteroidota</taxon>
        <taxon>Flavobacteriia</taxon>
        <taxon>Flavobacteriales</taxon>
        <taxon>Flavobacteriaceae</taxon>
        <taxon>Tenacibaculum</taxon>
    </lineage>
</organism>
<protein>
    <submittedName>
        <fullName evidence="1">Uncharacterized protein</fullName>
    </submittedName>
</protein>
<dbReference type="Proteomes" id="UP000285780">
    <property type="component" value="Unassembled WGS sequence"/>
</dbReference>
<dbReference type="RefSeq" id="WP_120186033.1">
    <property type="nucleotide sequence ID" value="NZ_RAQM01000006.1"/>
</dbReference>
<comment type="caution">
    <text evidence="1">The sequence shown here is derived from an EMBL/GenBank/DDBJ whole genome shotgun (WGS) entry which is preliminary data.</text>
</comment>